<feature type="region of interest" description="Disordered" evidence="9">
    <location>
        <begin position="210"/>
        <end position="234"/>
    </location>
</feature>
<dbReference type="SUPFAM" id="SSF54928">
    <property type="entry name" value="RNA-binding domain, RBD"/>
    <property type="match status" value="1"/>
</dbReference>
<dbReference type="InterPro" id="IPR034237">
    <property type="entry name" value="FOX1_RRM"/>
</dbReference>
<dbReference type="OrthoDB" id="5382468at2759"/>
<evidence type="ECO:0000313" key="12">
    <source>
        <dbReference type="Proteomes" id="UP000215902"/>
    </source>
</evidence>
<dbReference type="GO" id="GO:0005634">
    <property type="term" value="C:nucleus"/>
    <property type="evidence" value="ECO:0007669"/>
    <property type="project" value="UniProtKB-SubCell"/>
</dbReference>
<dbReference type="GO" id="GO:0007399">
    <property type="term" value="P:nervous system development"/>
    <property type="evidence" value="ECO:0007669"/>
    <property type="project" value="InterPro"/>
</dbReference>
<gene>
    <name evidence="11" type="ORF">BOX15_Mlig001307g1</name>
</gene>
<feature type="region of interest" description="Disordered" evidence="9">
    <location>
        <begin position="297"/>
        <end position="317"/>
    </location>
</feature>
<keyword evidence="3" id="KW-0963">Cytoplasm</keyword>
<dbReference type="PROSITE" id="PS50102">
    <property type="entry name" value="RRM"/>
    <property type="match status" value="1"/>
</dbReference>
<evidence type="ECO:0000256" key="3">
    <source>
        <dbReference type="ARBA" id="ARBA00022490"/>
    </source>
</evidence>
<accession>A0A267GT37</accession>
<dbReference type="PANTHER" id="PTHR15597">
    <property type="entry name" value="ATAXIN 2-BINDING PROTEIN 1-RELATED"/>
    <property type="match status" value="1"/>
</dbReference>
<dbReference type="Gene3D" id="3.30.70.330">
    <property type="match status" value="1"/>
</dbReference>
<evidence type="ECO:0000256" key="7">
    <source>
        <dbReference type="ARBA" id="ARBA00023242"/>
    </source>
</evidence>
<dbReference type="InterPro" id="IPR035979">
    <property type="entry name" value="RBD_domain_sf"/>
</dbReference>
<comment type="subcellular location">
    <subcellularLocation>
        <location evidence="2">Cytoplasm</location>
    </subcellularLocation>
    <subcellularLocation>
        <location evidence="1">Nucleus</location>
    </subcellularLocation>
</comment>
<proteinExistence type="predicted"/>
<keyword evidence="12" id="KW-1185">Reference proteome</keyword>
<dbReference type="GO" id="GO:0000381">
    <property type="term" value="P:regulation of alternative mRNA splicing, via spliceosome"/>
    <property type="evidence" value="ECO:0007669"/>
    <property type="project" value="InterPro"/>
</dbReference>
<keyword evidence="6" id="KW-0508">mRNA splicing</keyword>
<keyword evidence="4" id="KW-0507">mRNA processing</keyword>
<evidence type="ECO:0000256" key="1">
    <source>
        <dbReference type="ARBA" id="ARBA00004123"/>
    </source>
</evidence>
<dbReference type="InterPro" id="IPR012677">
    <property type="entry name" value="Nucleotide-bd_a/b_plait_sf"/>
</dbReference>
<feature type="compositionally biased region" description="Polar residues" evidence="9">
    <location>
        <begin position="18"/>
        <end position="28"/>
    </location>
</feature>
<dbReference type="CDD" id="cd12407">
    <property type="entry name" value="RRM_FOX1_like"/>
    <property type="match status" value="1"/>
</dbReference>
<name>A0A267GT37_9PLAT</name>
<evidence type="ECO:0000256" key="2">
    <source>
        <dbReference type="ARBA" id="ARBA00004496"/>
    </source>
</evidence>
<organism evidence="11 12">
    <name type="scientific">Macrostomum lignano</name>
    <dbReference type="NCBI Taxonomy" id="282301"/>
    <lineage>
        <taxon>Eukaryota</taxon>
        <taxon>Metazoa</taxon>
        <taxon>Spiralia</taxon>
        <taxon>Lophotrochozoa</taxon>
        <taxon>Platyhelminthes</taxon>
        <taxon>Rhabditophora</taxon>
        <taxon>Macrostomorpha</taxon>
        <taxon>Macrostomida</taxon>
        <taxon>Macrostomidae</taxon>
        <taxon>Macrostomum</taxon>
    </lineage>
</organism>
<dbReference type="GO" id="GO:0005737">
    <property type="term" value="C:cytoplasm"/>
    <property type="evidence" value="ECO:0007669"/>
    <property type="project" value="UniProtKB-SubCell"/>
</dbReference>
<dbReference type="FunFam" id="3.30.70.330:FF:000375">
    <property type="entry name" value="RNA binding fox-1 homolog 1"/>
    <property type="match status" value="1"/>
</dbReference>
<dbReference type="STRING" id="282301.A0A267GT37"/>
<feature type="compositionally biased region" description="Low complexity" evidence="9">
    <location>
        <begin position="1"/>
        <end position="13"/>
    </location>
</feature>
<dbReference type="GO" id="GO:0008380">
    <property type="term" value="P:RNA splicing"/>
    <property type="evidence" value="ECO:0007669"/>
    <property type="project" value="UniProtKB-KW"/>
</dbReference>
<dbReference type="Proteomes" id="UP000215902">
    <property type="component" value="Unassembled WGS sequence"/>
</dbReference>
<feature type="compositionally biased region" description="Low complexity" evidence="9">
    <location>
        <begin position="29"/>
        <end position="39"/>
    </location>
</feature>
<dbReference type="PANTHER" id="PTHR15597:SF22">
    <property type="entry name" value="RNA-BINDING FOX PROTEIN 1, ISOFORM H"/>
    <property type="match status" value="1"/>
</dbReference>
<dbReference type="GO" id="GO:0006397">
    <property type="term" value="P:mRNA processing"/>
    <property type="evidence" value="ECO:0007669"/>
    <property type="project" value="UniProtKB-KW"/>
</dbReference>
<evidence type="ECO:0000256" key="8">
    <source>
        <dbReference type="PROSITE-ProRule" id="PRU00176"/>
    </source>
</evidence>
<keyword evidence="5 8" id="KW-0694">RNA-binding</keyword>
<feature type="compositionally biased region" description="Pro residues" evidence="9">
    <location>
        <begin position="217"/>
        <end position="233"/>
    </location>
</feature>
<keyword evidence="7" id="KW-0539">Nucleus</keyword>
<dbReference type="Pfam" id="PF00076">
    <property type="entry name" value="RRM_1"/>
    <property type="match status" value="1"/>
</dbReference>
<feature type="region of interest" description="Disordered" evidence="9">
    <location>
        <begin position="1"/>
        <end position="48"/>
    </location>
</feature>
<evidence type="ECO:0000256" key="4">
    <source>
        <dbReference type="ARBA" id="ARBA00022664"/>
    </source>
</evidence>
<dbReference type="SMART" id="SM00360">
    <property type="entry name" value="RRM"/>
    <property type="match status" value="1"/>
</dbReference>
<evidence type="ECO:0000313" key="11">
    <source>
        <dbReference type="EMBL" id="PAA88462.1"/>
    </source>
</evidence>
<dbReference type="InterPro" id="IPR000504">
    <property type="entry name" value="RRM_dom"/>
</dbReference>
<dbReference type="GO" id="GO:0003729">
    <property type="term" value="F:mRNA binding"/>
    <property type="evidence" value="ECO:0007669"/>
    <property type="project" value="TreeGrafter"/>
</dbReference>
<dbReference type="InterPro" id="IPR047131">
    <property type="entry name" value="RBFOX1-like"/>
</dbReference>
<comment type="caution">
    <text evidence="11">The sequence shown here is derived from an EMBL/GenBank/DDBJ whole genome shotgun (WGS) entry which is preliminary data.</text>
</comment>
<feature type="domain" description="RRM" evidence="10">
    <location>
        <begin position="47"/>
        <end position="123"/>
    </location>
</feature>
<evidence type="ECO:0000256" key="9">
    <source>
        <dbReference type="SAM" id="MobiDB-lite"/>
    </source>
</evidence>
<evidence type="ECO:0000259" key="10">
    <source>
        <dbReference type="PROSITE" id="PS50102"/>
    </source>
</evidence>
<evidence type="ECO:0000256" key="5">
    <source>
        <dbReference type="ARBA" id="ARBA00022884"/>
    </source>
</evidence>
<dbReference type="EMBL" id="NIVC01000186">
    <property type="protein sequence ID" value="PAA88462.1"/>
    <property type="molecule type" value="Genomic_DNA"/>
</dbReference>
<dbReference type="AlphaFoldDB" id="A0A267GT37"/>
<evidence type="ECO:0000256" key="6">
    <source>
        <dbReference type="ARBA" id="ARBA00023187"/>
    </source>
</evidence>
<sequence>MDSSTATSAGSSGVAKIAQQQKTNPSEEQQLQQQQQQPQTSLDAGPKRLHISNIPFKFRETDLRQLLGPFGQILDVEIIFNERGSKGFGFVTFAESADAEKAREKLNGTLVEGRKIEVNNATARVMTKKKDSSPNQLRALPGLRNRQLALPPAFQALAAAAAAGGFGAGLGGAFGGVAFPPQLLYPLATSAALIDPSLAFADPALLASHHLQQQQQQPPPPQQHQPPTLPTLPPMSAAAQLTTSLAAGFPTAADQFAAAGIAAAAAAAAREASAAAAAAAGLNSAYVNSSPTVYRGAQGSLQHHHHHQRFAPYSRPY</sequence>
<protein>
    <recommendedName>
        <fullName evidence="10">RRM domain-containing protein</fullName>
    </recommendedName>
</protein>
<reference evidence="11 12" key="1">
    <citation type="submission" date="2017-06" db="EMBL/GenBank/DDBJ databases">
        <title>A platform for efficient transgenesis in Macrostomum lignano, a flatworm model organism for stem cell research.</title>
        <authorList>
            <person name="Berezikov E."/>
        </authorList>
    </citation>
    <scope>NUCLEOTIDE SEQUENCE [LARGE SCALE GENOMIC DNA]</scope>
    <source>
        <strain evidence="11">DV1</strain>
        <tissue evidence="11">Whole organism</tissue>
    </source>
</reference>